<gene>
    <name evidence="2" type="ORF">GTW23_02635</name>
</gene>
<feature type="region of interest" description="Disordered" evidence="1">
    <location>
        <begin position="36"/>
        <end position="61"/>
    </location>
</feature>
<evidence type="ECO:0000256" key="1">
    <source>
        <dbReference type="SAM" id="MobiDB-lite"/>
    </source>
</evidence>
<keyword evidence="3" id="KW-1185">Reference proteome</keyword>
<protein>
    <submittedName>
        <fullName evidence="2">DUF1059 domain-containing protein</fullName>
    </submittedName>
</protein>
<evidence type="ECO:0000313" key="3">
    <source>
        <dbReference type="Proteomes" id="UP001320715"/>
    </source>
</evidence>
<organism evidence="2 3">
    <name type="scientific">Hoeflea alexandrii</name>
    <dbReference type="NCBI Taxonomy" id="288436"/>
    <lineage>
        <taxon>Bacteria</taxon>
        <taxon>Pseudomonadati</taxon>
        <taxon>Pseudomonadota</taxon>
        <taxon>Alphaproteobacteria</taxon>
        <taxon>Hyphomicrobiales</taxon>
        <taxon>Rhizobiaceae</taxon>
        <taxon>Hoeflea</taxon>
    </lineage>
</organism>
<dbReference type="InterPro" id="IPR009409">
    <property type="entry name" value="DUF1059"/>
</dbReference>
<feature type="compositionally biased region" description="Basic and acidic residues" evidence="1">
    <location>
        <begin position="49"/>
        <end position="61"/>
    </location>
</feature>
<comment type="caution">
    <text evidence="2">The sequence shown here is derived from an EMBL/GenBank/DDBJ whole genome shotgun (WGS) entry which is preliminary data.</text>
</comment>
<dbReference type="RefSeq" id="WP_252914519.1">
    <property type="nucleotide sequence ID" value="NZ_JAAAML010000001.1"/>
</dbReference>
<accession>A0ABT1CLH5</accession>
<proteinExistence type="predicted"/>
<evidence type="ECO:0000313" key="2">
    <source>
        <dbReference type="EMBL" id="MCO6407059.1"/>
    </source>
</evidence>
<name>A0ABT1CLH5_9HYPH</name>
<dbReference type="Pfam" id="PF06348">
    <property type="entry name" value="DUF1059"/>
    <property type="match status" value="1"/>
</dbReference>
<dbReference type="Proteomes" id="UP001320715">
    <property type="component" value="Unassembled WGS sequence"/>
</dbReference>
<sequence length="61" mass="6903">MKTFHCGSLVPGCEWHTRAESEAEIVSRAIDHLRQTHGETTIRPSIVEQIKERTLEETDAA</sequence>
<reference evidence="2 3" key="1">
    <citation type="submission" date="2020-01" db="EMBL/GenBank/DDBJ databases">
        <title>Genomes of bacteria type strains.</title>
        <authorList>
            <person name="Chen J."/>
            <person name="Zhu S."/>
            <person name="Yang J."/>
        </authorList>
    </citation>
    <scope>NUCLEOTIDE SEQUENCE [LARGE SCALE GENOMIC DNA]</scope>
    <source>
        <strain evidence="2 3">DSM 16655</strain>
    </source>
</reference>
<dbReference type="EMBL" id="JAAAML010000001">
    <property type="protein sequence ID" value="MCO6407059.1"/>
    <property type="molecule type" value="Genomic_DNA"/>
</dbReference>